<dbReference type="InterPro" id="IPR001647">
    <property type="entry name" value="HTH_TetR"/>
</dbReference>
<dbReference type="PaxDb" id="1198114-AciX9_2091"/>
<evidence type="ECO:0000313" key="4">
    <source>
        <dbReference type="EMBL" id="ADW69135.1"/>
    </source>
</evidence>
<evidence type="ECO:0000313" key="5">
    <source>
        <dbReference type="Proteomes" id="UP000000343"/>
    </source>
</evidence>
<name>E8X1X4_GRATM</name>
<dbReference type="eggNOG" id="COG1309">
    <property type="taxonomic scope" value="Bacteria"/>
</dbReference>
<evidence type="ECO:0000256" key="2">
    <source>
        <dbReference type="PROSITE-ProRule" id="PRU00335"/>
    </source>
</evidence>
<dbReference type="EMBL" id="CP002480">
    <property type="protein sequence ID" value="ADW69135.1"/>
    <property type="molecule type" value="Genomic_DNA"/>
</dbReference>
<reference evidence="5" key="1">
    <citation type="submission" date="2011-01" db="EMBL/GenBank/DDBJ databases">
        <title>Complete sequence of chromosome of Acidobacterium sp. MP5ACTX9.</title>
        <authorList>
            <consortium name="US DOE Joint Genome Institute"/>
            <person name="Lucas S."/>
            <person name="Copeland A."/>
            <person name="Lapidus A."/>
            <person name="Cheng J.-F."/>
            <person name="Goodwin L."/>
            <person name="Pitluck S."/>
            <person name="Teshima H."/>
            <person name="Detter J.C."/>
            <person name="Han C."/>
            <person name="Tapia R."/>
            <person name="Land M."/>
            <person name="Hauser L."/>
            <person name="Kyrpides N."/>
            <person name="Ivanova N."/>
            <person name="Ovchinnikova G."/>
            <person name="Pagani I."/>
            <person name="Rawat S.R."/>
            <person name="Mannisto M."/>
            <person name="Haggblom M.M."/>
            <person name="Woyke T."/>
        </authorList>
    </citation>
    <scope>NUCLEOTIDE SEQUENCE [LARGE SCALE GENOMIC DNA]</scope>
    <source>
        <strain evidence="5">MP5ACTX9</strain>
    </source>
</reference>
<dbReference type="Gene3D" id="1.10.357.10">
    <property type="entry name" value="Tetracycline Repressor, domain 2"/>
    <property type="match status" value="1"/>
</dbReference>
<evidence type="ECO:0000259" key="3">
    <source>
        <dbReference type="PROSITE" id="PS50977"/>
    </source>
</evidence>
<dbReference type="GO" id="GO:0003677">
    <property type="term" value="F:DNA binding"/>
    <property type="evidence" value="ECO:0007669"/>
    <property type="project" value="UniProtKB-UniRule"/>
</dbReference>
<evidence type="ECO:0000256" key="1">
    <source>
        <dbReference type="ARBA" id="ARBA00023125"/>
    </source>
</evidence>
<gene>
    <name evidence="4" type="ordered locus">AciX9_2091</name>
</gene>
<dbReference type="AlphaFoldDB" id="E8X1X4"/>
<keyword evidence="5" id="KW-1185">Reference proteome</keyword>
<dbReference type="PANTHER" id="PTHR43479">
    <property type="entry name" value="ACREF/ENVCD OPERON REPRESSOR-RELATED"/>
    <property type="match status" value="1"/>
</dbReference>
<dbReference type="Proteomes" id="UP000000343">
    <property type="component" value="Chromosome"/>
</dbReference>
<dbReference type="KEGG" id="acm:AciX9_2091"/>
<sequence>MLFYVEFRYAGGMAGTITQVGTLDPRVRRTRLMLHDGLWSLLEKKEFDKISVQDIAEAAELNRATFYDHYSDKFALLECMVGSRFGELLERRGVRFSGCDGALRAIVLGVCDYITSVPGAACGGGRQLEGHMETAVIAVVRKMLLDGMKRHVRVEGEPAMAMSDAMVASAVSWAIYGACKEWLHTAGRCEAEEIVGKIEGLVVGMLRGTGS</sequence>
<protein>
    <submittedName>
        <fullName evidence="4">Regulatory protein TetR</fullName>
    </submittedName>
</protein>
<dbReference type="HOGENOM" id="CLU_087539_3_0_0"/>
<dbReference type="InterPro" id="IPR050624">
    <property type="entry name" value="HTH-type_Tx_Regulator"/>
</dbReference>
<accession>E8X1X4</accession>
<dbReference type="InterPro" id="IPR009057">
    <property type="entry name" value="Homeodomain-like_sf"/>
</dbReference>
<feature type="domain" description="HTH tetR-type" evidence="3">
    <location>
        <begin position="28"/>
        <end position="88"/>
    </location>
</feature>
<dbReference type="Pfam" id="PF00440">
    <property type="entry name" value="TetR_N"/>
    <property type="match status" value="1"/>
</dbReference>
<dbReference type="PANTHER" id="PTHR43479:SF7">
    <property type="entry name" value="TETR-FAMILY TRANSCRIPTIONAL REGULATOR"/>
    <property type="match status" value="1"/>
</dbReference>
<dbReference type="SUPFAM" id="SSF46689">
    <property type="entry name" value="Homeodomain-like"/>
    <property type="match status" value="1"/>
</dbReference>
<organism evidence="5">
    <name type="scientific">Granulicella tundricola (strain ATCC BAA-1859 / DSM 23138 / MP5ACTX9)</name>
    <dbReference type="NCBI Taxonomy" id="1198114"/>
    <lineage>
        <taxon>Bacteria</taxon>
        <taxon>Pseudomonadati</taxon>
        <taxon>Acidobacteriota</taxon>
        <taxon>Terriglobia</taxon>
        <taxon>Terriglobales</taxon>
        <taxon>Acidobacteriaceae</taxon>
        <taxon>Granulicella</taxon>
    </lineage>
</organism>
<dbReference type="PROSITE" id="PS50977">
    <property type="entry name" value="HTH_TETR_2"/>
    <property type="match status" value="1"/>
</dbReference>
<dbReference type="STRING" id="1198114.AciX9_2091"/>
<feature type="DNA-binding region" description="H-T-H motif" evidence="2">
    <location>
        <begin position="51"/>
        <end position="70"/>
    </location>
</feature>
<keyword evidence="1 2" id="KW-0238">DNA-binding</keyword>
<proteinExistence type="predicted"/>